<dbReference type="EMBL" id="FP929126">
    <property type="protein sequence ID" value="CBX95056.1"/>
    <property type="molecule type" value="Genomic_DNA"/>
</dbReference>
<reference evidence="3" key="1">
    <citation type="journal article" date="2011" name="Nat. Commun.">
        <title>Effector diversification within compartments of the Leptosphaeria maculans genome affected by Repeat-Induced Point mutations.</title>
        <authorList>
            <person name="Rouxel T."/>
            <person name="Grandaubert J."/>
            <person name="Hane J.K."/>
            <person name="Hoede C."/>
            <person name="van de Wouw A.P."/>
            <person name="Couloux A."/>
            <person name="Dominguez V."/>
            <person name="Anthouard V."/>
            <person name="Bally P."/>
            <person name="Bourras S."/>
            <person name="Cozijnsen A.J."/>
            <person name="Ciuffetti L.M."/>
            <person name="Degrave A."/>
            <person name="Dilmaghani A."/>
            <person name="Duret L."/>
            <person name="Fudal I."/>
            <person name="Goodwin S.B."/>
            <person name="Gout L."/>
            <person name="Glaser N."/>
            <person name="Linglin J."/>
            <person name="Kema G.H.J."/>
            <person name="Lapalu N."/>
            <person name="Lawrence C.B."/>
            <person name="May K."/>
            <person name="Meyer M."/>
            <person name="Ollivier B."/>
            <person name="Poulain J."/>
            <person name="Schoch C.L."/>
            <person name="Simon A."/>
            <person name="Spatafora J.W."/>
            <person name="Stachowiak A."/>
            <person name="Turgeon B.G."/>
            <person name="Tyler B.M."/>
            <person name="Vincent D."/>
            <person name="Weissenbach J."/>
            <person name="Amselem J."/>
            <person name="Quesneville H."/>
            <person name="Oliver R.P."/>
            <person name="Wincker P."/>
            <person name="Balesdent M.-H."/>
            <person name="Howlett B.J."/>
        </authorList>
    </citation>
    <scope>NUCLEOTIDE SEQUENCE [LARGE SCALE GENOMIC DNA]</scope>
    <source>
        <strain evidence="3">JN3 / isolate v23.1.3 / race Av1-4-5-6-7-8</strain>
    </source>
</reference>
<dbReference type="HOGENOM" id="CLU_107679_0_0_1"/>
<dbReference type="eggNOG" id="ENOG502R8I4">
    <property type="taxonomic scope" value="Eukaryota"/>
</dbReference>
<dbReference type="InParanoid" id="E4ZUH7"/>
<sequence>MLIQALETLGEAMAFTDAAPDVSSCPNCQSTSSSSATRGRTPTQRSHTADVEAEAAYHNHNHSSFSSHYHHDHDYENDRRLPGMVYVVTDTCYPSALDFDRNIGITSVISVHGSKSAANERAKKIIYENDGGCTVDIDKIIEEVKKGLYTGIGVGGKEEKDGCCFARKCEVEAKIVDEDSEDEGSGDSVMYGGGSDQENNSNNNNRSREANGRDGGQEGDIDMS</sequence>
<evidence type="ECO:0000313" key="3">
    <source>
        <dbReference type="Proteomes" id="UP000002668"/>
    </source>
</evidence>
<proteinExistence type="predicted"/>
<dbReference type="OrthoDB" id="3766329at2759"/>
<dbReference type="Proteomes" id="UP000002668">
    <property type="component" value="Genome"/>
</dbReference>
<dbReference type="AlphaFoldDB" id="E4ZUH7"/>
<dbReference type="RefSeq" id="XP_003838535.1">
    <property type="nucleotide sequence ID" value="XM_003838487.1"/>
</dbReference>
<evidence type="ECO:0000313" key="2">
    <source>
        <dbReference type="EMBL" id="CBX95056.1"/>
    </source>
</evidence>
<accession>E4ZUH7</accession>
<dbReference type="GeneID" id="13288078"/>
<feature type="region of interest" description="Disordered" evidence="1">
    <location>
        <begin position="21"/>
        <end position="49"/>
    </location>
</feature>
<organism evidence="3">
    <name type="scientific">Leptosphaeria maculans (strain JN3 / isolate v23.1.3 / race Av1-4-5-6-7-8)</name>
    <name type="common">Blackleg fungus</name>
    <name type="synonym">Phoma lingam</name>
    <dbReference type="NCBI Taxonomy" id="985895"/>
    <lineage>
        <taxon>Eukaryota</taxon>
        <taxon>Fungi</taxon>
        <taxon>Dikarya</taxon>
        <taxon>Ascomycota</taxon>
        <taxon>Pezizomycotina</taxon>
        <taxon>Dothideomycetes</taxon>
        <taxon>Pleosporomycetidae</taxon>
        <taxon>Pleosporales</taxon>
        <taxon>Pleosporineae</taxon>
        <taxon>Leptosphaeriaceae</taxon>
        <taxon>Plenodomus</taxon>
        <taxon>Plenodomus lingam/Leptosphaeria maculans species complex</taxon>
    </lineage>
</organism>
<dbReference type="VEuPathDB" id="FungiDB:LEMA_P114710.1"/>
<gene>
    <name evidence="2" type="ORF">LEMA_P114710.1</name>
</gene>
<feature type="region of interest" description="Disordered" evidence="1">
    <location>
        <begin position="176"/>
        <end position="224"/>
    </location>
</feature>
<protein>
    <submittedName>
        <fullName evidence="2">Predicted protein</fullName>
    </submittedName>
</protein>
<feature type="compositionally biased region" description="Polar residues" evidence="1">
    <location>
        <begin position="36"/>
        <end position="46"/>
    </location>
</feature>
<feature type="compositionally biased region" description="Basic and acidic residues" evidence="1">
    <location>
        <begin position="206"/>
        <end position="216"/>
    </location>
</feature>
<keyword evidence="3" id="KW-1185">Reference proteome</keyword>
<name>E4ZUH7_LEPMJ</name>
<evidence type="ECO:0000256" key="1">
    <source>
        <dbReference type="SAM" id="MobiDB-lite"/>
    </source>
</evidence>
<feature type="compositionally biased region" description="Low complexity" evidence="1">
    <location>
        <begin position="23"/>
        <end position="35"/>
    </location>
</feature>